<accession>A0A0N4ZHT2</accession>
<feature type="domain" description="CRAL-TRIO" evidence="1">
    <location>
        <begin position="101"/>
        <end position="273"/>
    </location>
</feature>
<dbReference type="PROSITE" id="PS50191">
    <property type="entry name" value="CRAL_TRIO"/>
    <property type="match status" value="1"/>
</dbReference>
<dbReference type="SMART" id="SM00516">
    <property type="entry name" value="SEC14"/>
    <property type="match status" value="1"/>
</dbReference>
<dbReference type="SUPFAM" id="SSF52087">
    <property type="entry name" value="CRAL/TRIO domain"/>
    <property type="match status" value="1"/>
</dbReference>
<dbReference type="SUPFAM" id="SSF101576">
    <property type="entry name" value="Supernatant protein factor (SPF), C-terminal domain"/>
    <property type="match status" value="1"/>
</dbReference>
<name>A0A0N4ZHT2_PARTI</name>
<dbReference type="Pfam" id="PF00650">
    <property type="entry name" value="CRAL_TRIO"/>
    <property type="match status" value="1"/>
</dbReference>
<dbReference type="InterPro" id="IPR051064">
    <property type="entry name" value="SEC14/CRAL-TRIO_domain"/>
</dbReference>
<dbReference type="InterPro" id="IPR009038">
    <property type="entry name" value="GOLD_dom"/>
</dbReference>
<organism evidence="3 4">
    <name type="scientific">Parastrongyloides trichosuri</name>
    <name type="common">Possum-specific nematode worm</name>
    <dbReference type="NCBI Taxonomy" id="131310"/>
    <lineage>
        <taxon>Eukaryota</taxon>
        <taxon>Metazoa</taxon>
        <taxon>Ecdysozoa</taxon>
        <taxon>Nematoda</taxon>
        <taxon>Chromadorea</taxon>
        <taxon>Rhabditida</taxon>
        <taxon>Tylenchina</taxon>
        <taxon>Panagrolaimomorpha</taxon>
        <taxon>Strongyloidoidea</taxon>
        <taxon>Strongyloididae</taxon>
        <taxon>Parastrongyloides</taxon>
    </lineage>
</organism>
<dbReference type="PROSITE" id="PS50866">
    <property type="entry name" value="GOLD"/>
    <property type="match status" value="1"/>
</dbReference>
<evidence type="ECO:0000259" key="1">
    <source>
        <dbReference type="PROSITE" id="PS50191"/>
    </source>
</evidence>
<dbReference type="InterPro" id="IPR001251">
    <property type="entry name" value="CRAL-TRIO_dom"/>
</dbReference>
<dbReference type="Proteomes" id="UP000038045">
    <property type="component" value="Unplaced"/>
</dbReference>
<keyword evidence="3" id="KW-1185">Reference proteome</keyword>
<evidence type="ECO:0000259" key="2">
    <source>
        <dbReference type="PROSITE" id="PS50866"/>
    </source>
</evidence>
<dbReference type="Gene3D" id="3.40.525.10">
    <property type="entry name" value="CRAL-TRIO lipid binding domain"/>
    <property type="match status" value="1"/>
</dbReference>
<dbReference type="AlphaFoldDB" id="A0A0N4ZHT2"/>
<evidence type="ECO:0000313" key="4">
    <source>
        <dbReference type="WBParaSite" id="PTRK_0000747800.1"/>
    </source>
</evidence>
<dbReference type="WBParaSite" id="PTRK_0000747800.1">
    <property type="protein sequence ID" value="PTRK_0000747800.1"/>
    <property type="gene ID" value="PTRK_0000747800"/>
</dbReference>
<dbReference type="PANTHER" id="PTHR23324">
    <property type="entry name" value="SEC14 RELATED PROTEIN"/>
    <property type="match status" value="1"/>
</dbReference>
<dbReference type="InterPro" id="IPR036865">
    <property type="entry name" value="CRAL-TRIO_dom_sf"/>
</dbReference>
<sequence>MNDNSENIKRHLSLSHYIKENEITSFQRKCIDEIRLKLKDTLKMYPDYDTDFSILRWLMGYDYNIEFIIPKMKKTIEALISLDIGNLNLETPEDINDHISKRSIAAPYFPGGIMGLDKDGNAIILQPLAKAVPKMLVKTEKASCLHYLSALEIELAFQMIRQEERKRKTKLGAKLIMDLDGFSTDLLYMPAVKIYLNLLTLLQDLFPDFARVLYIVNCPKIIGQLLLIVKPVLAKQTRDKIRILGDDWKTILKNELGEKHLYPMWGGTKIANQKYGEINIRPGGIPPESIIFNETRLNNNFDLKKLEKISVPAGSKKVVKVKANKNQQLMWYFTCGKDIDFKITLNGIIKWPKFRIITEFVPEFGNIVAKETGEYEFVFDNTYGTFFAKNVYYIIYAK</sequence>
<dbReference type="STRING" id="131310.A0A0N4ZHT2"/>
<feature type="domain" description="GOLD" evidence="2">
    <location>
        <begin position="304"/>
        <end position="397"/>
    </location>
</feature>
<protein>
    <submittedName>
        <fullName evidence="4">CRAL-TRIO domain-containing protein</fullName>
    </submittedName>
</protein>
<reference evidence="4" key="1">
    <citation type="submission" date="2017-02" db="UniProtKB">
        <authorList>
            <consortium name="WormBaseParasite"/>
        </authorList>
    </citation>
    <scope>IDENTIFICATION</scope>
</reference>
<evidence type="ECO:0000313" key="3">
    <source>
        <dbReference type="Proteomes" id="UP000038045"/>
    </source>
</evidence>
<dbReference type="CDD" id="cd00170">
    <property type="entry name" value="SEC14"/>
    <property type="match status" value="1"/>
</dbReference>
<dbReference type="PANTHER" id="PTHR23324:SF7">
    <property type="entry name" value="CRAL-TRIO DOMAIN-CONTAINING PROTEIN"/>
    <property type="match status" value="1"/>
</dbReference>
<dbReference type="Gene3D" id="2.60.120.680">
    <property type="entry name" value="GOLD domain"/>
    <property type="match status" value="1"/>
</dbReference>
<proteinExistence type="predicted"/>
<dbReference type="GO" id="GO:0005737">
    <property type="term" value="C:cytoplasm"/>
    <property type="evidence" value="ECO:0007669"/>
    <property type="project" value="TreeGrafter"/>
</dbReference>
<dbReference type="InterPro" id="IPR036598">
    <property type="entry name" value="GOLD_dom_sf"/>
</dbReference>